<organism evidence="3 4">
    <name type="scientific">Sphaerosporella brunnea</name>
    <dbReference type="NCBI Taxonomy" id="1250544"/>
    <lineage>
        <taxon>Eukaryota</taxon>
        <taxon>Fungi</taxon>
        <taxon>Dikarya</taxon>
        <taxon>Ascomycota</taxon>
        <taxon>Pezizomycotina</taxon>
        <taxon>Pezizomycetes</taxon>
        <taxon>Pezizales</taxon>
        <taxon>Pyronemataceae</taxon>
        <taxon>Sphaerosporella</taxon>
    </lineage>
</organism>
<feature type="region of interest" description="Disordered" evidence="1">
    <location>
        <begin position="58"/>
        <end position="92"/>
    </location>
</feature>
<reference evidence="3 4" key="1">
    <citation type="submission" date="2019-09" db="EMBL/GenBank/DDBJ databases">
        <title>Draft genome of the ectomycorrhizal ascomycete Sphaerosporella brunnea.</title>
        <authorList>
            <consortium name="DOE Joint Genome Institute"/>
            <person name="Benucci G.M."/>
            <person name="Marozzi G."/>
            <person name="Antonielli L."/>
            <person name="Sanchez S."/>
            <person name="Marco P."/>
            <person name="Wang X."/>
            <person name="Falini L.B."/>
            <person name="Barry K."/>
            <person name="Haridas S."/>
            <person name="Lipzen A."/>
            <person name="Labutti K."/>
            <person name="Grigoriev I.V."/>
            <person name="Murat C."/>
            <person name="Martin F."/>
            <person name="Albertini E."/>
            <person name="Donnini D."/>
            <person name="Bonito G."/>
        </authorList>
    </citation>
    <scope>NUCLEOTIDE SEQUENCE [LARGE SCALE GENOMIC DNA]</scope>
    <source>
        <strain evidence="3 4">Sb_GMNB300</strain>
    </source>
</reference>
<feature type="region of interest" description="Disordered" evidence="1">
    <location>
        <begin position="1"/>
        <end position="37"/>
    </location>
</feature>
<dbReference type="EMBL" id="VXIS01000111">
    <property type="protein sequence ID" value="KAA8904226.1"/>
    <property type="molecule type" value="Genomic_DNA"/>
</dbReference>
<dbReference type="OrthoDB" id="2744451at2759"/>
<evidence type="ECO:0000313" key="3">
    <source>
        <dbReference type="EMBL" id="KAA8904226.1"/>
    </source>
</evidence>
<accession>A0A5J5EUS6</accession>
<dbReference type="GO" id="GO:0004672">
    <property type="term" value="F:protein kinase activity"/>
    <property type="evidence" value="ECO:0007669"/>
    <property type="project" value="InterPro"/>
</dbReference>
<dbReference type="AlphaFoldDB" id="A0A5J5EUS6"/>
<gene>
    <name evidence="3" type="ORF">FN846DRAFT_952966</name>
</gene>
<proteinExistence type="predicted"/>
<dbReference type="InParanoid" id="A0A5J5EUS6"/>
<dbReference type="InterPro" id="IPR000719">
    <property type="entry name" value="Prot_kinase_dom"/>
</dbReference>
<evidence type="ECO:0000256" key="1">
    <source>
        <dbReference type="SAM" id="MobiDB-lite"/>
    </source>
</evidence>
<sequence>MPPYNPPFAPTANSAARKRKHDETVRTSSVSDERAHPRYNLRKHALISYAPCPRAARNSKNRPVYPHTRPSTAACRTPTLHPPTPPLSPPARISPPPPSPHINQHAPCTTPRITLRTTFSRLPSPPPGLRPIYEHVPRITPYDDDQDDDDAPRPYPALPRLSKFTCTLLREVQITDAAAVLLVSLPDSSQRILKLFPPPARGYRDLFAQECAAYAALLHHEVPNVPHCYGVVSITCLRRQVQGDSTWHSKFTQHRRLRGLLLDYILDATTVMAAPERLVHKPALVKDFVDALRRIHAAGVMHRDALPRNMMIDLHDRVWWVDFGSAACTASHEIDPRHFEAEGYAVWDLLGNDVIPAAREGRTAEWVVIGA</sequence>
<feature type="domain" description="Protein kinase" evidence="2">
    <location>
        <begin position="155"/>
        <end position="371"/>
    </location>
</feature>
<feature type="compositionally biased region" description="Basic and acidic residues" evidence="1">
    <location>
        <begin position="21"/>
        <end position="36"/>
    </location>
</feature>
<dbReference type="GO" id="GO:0005524">
    <property type="term" value="F:ATP binding"/>
    <property type="evidence" value="ECO:0007669"/>
    <property type="project" value="InterPro"/>
</dbReference>
<name>A0A5J5EUS6_9PEZI</name>
<dbReference type="PROSITE" id="PS50011">
    <property type="entry name" value="PROTEIN_KINASE_DOM"/>
    <property type="match status" value="1"/>
</dbReference>
<dbReference type="InterPro" id="IPR011009">
    <property type="entry name" value="Kinase-like_dom_sf"/>
</dbReference>
<evidence type="ECO:0000313" key="4">
    <source>
        <dbReference type="Proteomes" id="UP000326924"/>
    </source>
</evidence>
<comment type="caution">
    <text evidence="3">The sequence shown here is derived from an EMBL/GenBank/DDBJ whole genome shotgun (WGS) entry which is preliminary data.</text>
</comment>
<dbReference type="SUPFAM" id="SSF56112">
    <property type="entry name" value="Protein kinase-like (PK-like)"/>
    <property type="match status" value="1"/>
</dbReference>
<protein>
    <recommendedName>
        <fullName evidence="2">Protein kinase domain-containing protein</fullName>
    </recommendedName>
</protein>
<feature type="compositionally biased region" description="Pro residues" evidence="1">
    <location>
        <begin position="80"/>
        <end position="92"/>
    </location>
</feature>
<dbReference type="Proteomes" id="UP000326924">
    <property type="component" value="Unassembled WGS sequence"/>
</dbReference>
<evidence type="ECO:0000259" key="2">
    <source>
        <dbReference type="PROSITE" id="PS50011"/>
    </source>
</evidence>
<dbReference type="Gene3D" id="1.10.510.10">
    <property type="entry name" value="Transferase(Phosphotransferase) domain 1"/>
    <property type="match status" value="1"/>
</dbReference>
<keyword evidence="4" id="KW-1185">Reference proteome</keyword>